<dbReference type="Gene3D" id="1.20.1070.10">
    <property type="entry name" value="Rhodopsin 7-helix transmembrane proteins"/>
    <property type="match status" value="1"/>
</dbReference>
<keyword evidence="5" id="KW-0297">G-protein coupled receptor</keyword>
<dbReference type="InterPro" id="IPR000276">
    <property type="entry name" value="GPCR_Rhodpsn"/>
</dbReference>
<feature type="transmembrane region" description="Helical" evidence="10">
    <location>
        <begin position="131"/>
        <end position="153"/>
    </location>
</feature>
<accession>A0A913XFI0</accession>
<proteinExistence type="predicted"/>
<keyword evidence="8" id="KW-0325">Glycoprotein</keyword>
<evidence type="ECO:0000256" key="3">
    <source>
        <dbReference type="ARBA" id="ARBA00022692"/>
    </source>
</evidence>
<evidence type="ECO:0000313" key="13">
    <source>
        <dbReference type="Proteomes" id="UP000887567"/>
    </source>
</evidence>
<keyword evidence="4 10" id="KW-1133">Transmembrane helix</keyword>
<keyword evidence="13" id="KW-1185">Reference proteome</keyword>
<feature type="transmembrane region" description="Helical" evidence="10">
    <location>
        <begin position="212"/>
        <end position="232"/>
    </location>
</feature>
<dbReference type="KEGG" id="epa:110242319"/>
<feature type="domain" description="G-protein coupled receptors family 1 profile" evidence="11">
    <location>
        <begin position="36"/>
        <end position="270"/>
    </location>
</feature>
<evidence type="ECO:0000256" key="7">
    <source>
        <dbReference type="ARBA" id="ARBA00023170"/>
    </source>
</evidence>
<feature type="transmembrane region" description="Helical" evidence="10">
    <location>
        <begin position="165"/>
        <end position="191"/>
    </location>
</feature>
<dbReference type="EnsemblMetazoa" id="XM_021048290.2">
    <property type="protein sequence ID" value="XP_020903949.1"/>
    <property type="gene ID" value="LOC110242319"/>
</dbReference>
<evidence type="ECO:0000256" key="2">
    <source>
        <dbReference type="ARBA" id="ARBA00022475"/>
    </source>
</evidence>
<dbReference type="PANTHER" id="PTHR24246">
    <property type="entry name" value="OLFACTORY RECEPTOR AND ADENOSINE RECEPTOR"/>
    <property type="match status" value="1"/>
</dbReference>
<evidence type="ECO:0000256" key="4">
    <source>
        <dbReference type="ARBA" id="ARBA00022989"/>
    </source>
</evidence>
<dbReference type="Pfam" id="PF00001">
    <property type="entry name" value="7tm_1"/>
    <property type="match status" value="1"/>
</dbReference>
<protein>
    <recommendedName>
        <fullName evidence="11">G-protein coupled receptors family 1 profile domain-containing protein</fullName>
    </recommendedName>
</protein>
<evidence type="ECO:0000256" key="9">
    <source>
        <dbReference type="ARBA" id="ARBA00023224"/>
    </source>
</evidence>
<keyword evidence="7" id="KW-0675">Receptor</keyword>
<keyword evidence="9" id="KW-0807">Transducer</keyword>
<feature type="transmembrane region" description="Helical" evidence="10">
    <location>
        <begin position="20"/>
        <end position="44"/>
    </location>
</feature>
<dbReference type="Proteomes" id="UP000887567">
    <property type="component" value="Unplaced"/>
</dbReference>
<evidence type="ECO:0000256" key="1">
    <source>
        <dbReference type="ARBA" id="ARBA00004651"/>
    </source>
</evidence>
<comment type="subcellular location">
    <subcellularLocation>
        <location evidence="1">Cell membrane</location>
        <topology evidence="1">Multi-pass membrane protein</topology>
    </subcellularLocation>
</comment>
<dbReference type="GO" id="GO:0005886">
    <property type="term" value="C:plasma membrane"/>
    <property type="evidence" value="ECO:0007669"/>
    <property type="project" value="UniProtKB-SubCell"/>
</dbReference>
<dbReference type="RefSeq" id="XP_020903949.1">
    <property type="nucleotide sequence ID" value="XM_021048290.2"/>
</dbReference>
<dbReference type="EnsemblMetazoa" id="XM_028660050.1">
    <property type="protein sequence ID" value="XP_028515851.1"/>
    <property type="gene ID" value="LOC110242319"/>
</dbReference>
<feature type="transmembrane region" description="Helical" evidence="10">
    <location>
        <begin position="91"/>
        <end position="111"/>
    </location>
</feature>
<evidence type="ECO:0000313" key="12">
    <source>
        <dbReference type="EnsemblMetazoa" id="XP_020903949.1"/>
    </source>
</evidence>
<name>A0A913XFI0_EXADI</name>
<organism evidence="12 13">
    <name type="scientific">Exaiptasia diaphana</name>
    <name type="common">Tropical sea anemone</name>
    <name type="synonym">Aiptasia pulchella</name>
    <dbReference type="NCBI Taxonomy" id="2652724"/>
    <lineage>
        <taxon>Eukaryota</taxon>
        <taxon>Metazoa</taxon>
        <taxon>Cnidaria</taxon>
        <taxon>Anthozoa</taxon>
        <taxon>Hexacorallia</taxon>
        <taxon>Actiniaria</taxon>
        <taxon>Aiptasiidae</taxon>
        <taxon>Exaiptasia</taxon>
    </lineage>
</organism>
<keyword evidence="2" id="KW-1003">Cell membrane</keyword>
<sequence>MNNSTASTLHYPAVSPYSNLGWSAAFGVEAVVIAVGNGISILALIYMKSPRKLRRWFLLSLSIADMFVGALSLPMYVYLLTVQTRLKSMWFVYNTVDIFTGLASVFTLTVISMERLYAVLMPFTHRYTRRIYYMIVIGGLWCLAALISGVFWLTMVYHLLPKELFIYPMTIVSFASVGIISVVYVTVWIKIKFFVSKRSNAKLLGPGEEKNIFFAIGIVTVVFVCTWLPFNIMNLMANFHHKVISDLPYDSIYFVKFLHYCNSFINPVVYTLKIPEFRRSIYRLFHVQSSHSCPRGLTRETRV</sequence>
<reference evidence="12" key="1">
    <citation type="submission" date="2022-11" db="UniProtKB">
        <authorList>
            <consortium name="EnsemblMetazoa"/>
        </authorList>
    </citation>
    <scope>IDENTIFICATION</scope>
</reference>
<dbReference type="SMART" id="SM01381">
    <property type="entry name" value="7TM_GPCR_Srsx"/>
    <property type="match status" value="1"/>
</dbReference>
<evidence type="ECO:0000256" key="10">
    <source>
        <dbReference type="SAM" id="Phobius"/>
    </source>
</evidence>
<evidence type="ECO:0000256" key="5">
    <source>
        <dbReference type="ARBA" id="ARBA00023040"/>
    </source>
</evidence>
<evidence type="ECO:0000256" key="6">
    <source>
        <dbReference type="ARBA" id="ARBA00023136"/>
    </source>
</evidence>
<keyword evidence="3 10" id="KW-0812">Transmembrane</keyword>
<dbReference type="OMA" id="THAKFAH"/>
<dbReference type="PROSITE" id="PS50262">
    <property type="entry name" value="G_PROTEIN_RECEP_F1_2"/>
    <property type="match status" value="1"/>
</dbReference>
<feature type="transmembrane region" description="Helical" evidence="10">
    <location>
        <begin position="56"/>
        <end position="79"/>
    </location>
</feature>
<dbReference type="PRINTS" id="PR00237">
    <property type="entry name" value="GPCRRHODOPSN"/>
</dbReference>
<dbReference type="GeneID" id="110242319"/>
<evidence type="ECO:0000259" key="11">
    <source>
        <dbReference type="PROSITE" id="PS50262"/>
    </source>
</evidence>
<keyword evidence="6 10" id="KW-0472">Membrane</keyword>
<evidence type="ECO:0000256" key="8">
    <source>
        <dbReference type="ARBA" id="ARBA00023180"/>
    </source>
</evidence>
<dbReference type="AlphaFoldDB" id="A0A913XFI0"/>
<dbReference type="PANTHER" id="PTHR24246:SF27">
    <property type="entry name" value="ADENOSINE RECEPTOR, ISOFORM A"/>
    <property type="match status" value="1"/>
</dbReference>
<dbReference type="OrthoDB" id="9445642at2759"/>
<dbReference type="SUPFAM" id="SSF81321">
    <property type="entry name" value="Family A G protein-coupled receptor-like"/>
    <property type="match status" value="1"/>
</dbReference>
<dbReference type="GO" id="GO:0004930">
    <property type="term" value="F:G protein-coupled receptor activity"/>
    <property type="evidence" value="ECO:0007669"/>
    <property type="project" value="UniProtKB-KW"/>
</dbReference>
<dbReference type="RefSeq" id="XP_028515851.1">
    <property type="nucleotide sequence ID" value="XM_028660050.1"/>
</dbReference>
<dbReference type="InterPro" id="IPR017452">
    <property type="entry name" value="GPCR_Rhodpsn_7TM"/>
</dbReference>